<accession>A0A4Y7LN97</accession>
<evidence type="ECO:0000256" key="4">
    <source>
        <dbReference type="ARBA" id="ARBA00023128"/>
    </source>
</evidence>
<organism evidence="9">
    <name type="scientific">Eubosmina coregoni</name>
    <dbReference type="NCBI Taxonomy" id="186181"/>
    <lineage>
        <taxon>Eukaryota</taxon>
        <taxon>Metazoa</taxon>
        <taxon>Ecdysozoa</taxon>
        <taxon>Arthropoda</taxon>
        <taxon>Crustacea</taxon>
        <taxon>Branchiopoda</taxon>
        <taxon>Diplostraca</taxon>
        <taxon>Cladocera</taxon>
        <taxon>Anomopoda</taxon>
        <taxon>Bosminidae</taxon>
        <taxon>Eubosmina</taxon>
    </lineage>
</organism>
<comment type="similarity">
    <text evidence="2">Belongs to the universal ribosomal protein uS10 family.</text>
</comment>
<evidence type="ECO:0000256" key="6">
    <source>
        <dbReference type="ARBA" id="ARBA00035261"/>
    </source>
</evidence>
<evidence type="ECO:0000256" key="5">
    <source>
        <dbReference type="ARBA" id="ARBA00023274"/>
    </source>
</evidence>
<dbReference type="EMBL" id="LR000522">
    <property type="protein sequence ID" value="SVE70141.1"/>
    <property type="molecule type" value="mRNA"/>
</dbReference>
<dbReference type="PANTHER" id="PTHR13334:SF4">
    <property type="entry name" value="SMALL RIBOSOMAL SUBUNIT PROTEIN US10M"/>
    <property type="match status" value="1"/>
</dbReference>
<dbReference type="SUPFAM" id="SSF54999">
    <property type="entry name" value="Ribosomal protein S10"/>
    <property type="match status" value="1"/>
</dbReference>
<evidence type="ECO:0000256" key="2">
    <source>
        <dbReference type="ARBA" id="ARBA00007102"/>
    </source>
</evidence>
<protein>
    <recommendedName>
        <fullName evidence="6">Small ribosomal subunit protein uS10m</fullName>
    </recommendedName>
    <alternativeName>
        <fullName evidence="7">28S ribosomal protein S10, mitochondrial</fullName>
    </alternativeName>
</protein>
<evidence type="ECO:0000256" key="3">
    <source>
        <dbReference type="ARBA" id="ARBA00022980"/>
    </source>
</evidence>
<comment type="subcellular location">
    <subcellularLocation>
        <location evidence="1">Mitochondrion</location>
    </subcellularLocation>
</comment>
<dbReference type="SMART" id="SM01403">
    <property type="entry name" value="Ribosomal_S10"/>
    <property type="match status" value="1"/>
</dbReference>
<evidence type="ECO:0000256" key="1">
    <source>
        <dbReference type="ARBA" id="ARBA00004173"/>
    </source>
</evidence>
<sequence>MDAAYFGLKLYPIIEKRKSSHFLNHQTISVPFATNVSNSVICKEDDALFKSVEYECRSGEPAVLASYLKFVKSAADELGLQIKNISTPSKPRHDRMTLLKSVHIYKKHRVQYEVRTHTMCITFEKVTGSTADTYLQYVQHNLPEGVAVKVTKNSVLTLPKDIKQHKKFEEKI</sequence>
<evidence type="ECO:0000256" key="7">
    <source>
        <dbReference type="ARBA" id="ARBA00035544"/>
    </source>
</evidence>
<dbReference type="InterPro" id="IPR040055">
    <property type="entry name" value="Ribosomal_uS10m"/>
</dbReference>
<dbReference type="GO" id="GO:0005763">
    <property type="term" value="C:mitochondrial small ribosomal subunit"/>
    <property type="evidence" value="ECO:0007669"/>
    <property type="project" value="InterPro"/>
</dbReference>
<keyword evidence="3" id="KW-0689">Ribosomal protein</keyword>
<dbReference type="InterPro" id="IPR027486">
    <property type="entry name" value="Ribosomal_uS10_dom"/>
</dbReference>
<evidence type="ECO:0000259" key="8">
    <source>
        <dbReference type="SMART" id="SM01403"/>
    </source>
</evidence>
<keyword evidence="5" id="KW-0687">Ribonucleoprotein</keyword>
<feature type="domain" description="Small ribosomal subunit protein uS10" evidence="8">
    <location>
        <begin position="53"/>
        <end position="151"/>
    </location>
</feature>
<reference evidence="9" key="1">
    <citation type="submission" date="2018-08" db="EMBL/GenBank/DDBJ databases">
        <authorList>
            <person name="Cornetti L."/>
        </authorList>
    </citation>
    <scope>NUCLEOTIDE SEQUENCE</scope>
    <source>
        <strain evidence="9">FI-BAL1-1</strain>
    </source>
</reference>
<dbReference type="Pfam" id="PF00338">
    <property type="entry name" value="Ribosomal_S10"/>
    <property type="match status" value="1"/>
</dbReference>
<proteinExistence type="evidence at transcript level"/>
<gene>
    <name evidence="9" type="primary">EOG090X0GP9</name>
</gene>
<dbReference type="AlphaFoldDB" id="A0A4Y7LN97"/>
<dbReference type="InterPro" id="IPR036838">
    <property type="entry name" value="Ribosomal_uS10_dom_sf"/>
</dbReference>
<dbReference type="Gene3D" id="3.30.70.600">
    <property type="entry name" value="Ribosomal protein S10 domain"/>
    <property type="match status" value="1"/>
</dbReference>
<keyword evidence="4" id="KW-0496">Mitochondrion</keyword>
<evidence type="ECO:0000313" key="9">
    <source>
        <dbReference type="EMBL" id="SVE70141.1"/>
    </source>
</evidence>
<dbReference type="PANTHER" id="PTHR13334">
    <property type="entry name" value="MITOCHONDRIAL 28S RIBOSOMAL PROTEIN S10"/>
    <property type="match status" value="1"/>
</dbReference>
<name>A0A4Y7LN97_9CRUS</name>